<keyword evidence="10" id="KW-1185">Reference proteome</keyword>
<evidence type="ECO:0000256" key="7">
    <source>
        <dbReference type="HAMAP-Rule" id="MF_00412"/>
    </source>
</evidence>
<evidence type="ECO:0000256" key="3">
    <source>
        <dbReference type="ARBA" id="ARBA00022650"/>
    </source>
</evidence>
<dbReference type="RefSeq" id="WP_121123982.1">
    <property type="nucleotide sequence ID" value="NZ_CP016604.1"/>
</dbReference>
<dbReference type="HAMAP" id="MF_00412">
    <property type="entry name" value="ProA"/>
    <property type="match status" value="1"/>
</dbReference>
<dbReference type="OrthoDB" id="9809970at2"/>
<dbReference type="EMBL" id="RBJC01000009">
    <property type="protein sequence ID" value="RKR71129.1"/>
    <property type="molecule type" value="Genomic_DNA"/>
</dbReference>
<keyword evidence="4 7" id="KW-0521">NADP</keyword>
<keyword evidence="7" id="KW-0963">Cytoplasm</keyword>
<evidence type="ECO:0000256" key="6">
    <source>
        <dbReference type="ARBA" id="ARBA00049024"/>
    </source>
</evidence>
<keyword evidence="2 7" id="KW-0028">Amino-acid biosynthesis</keyword>
<keyword evidence="3 7" id="KW-0641">Proline biosynthesis</keyword>
<sequence length="414" mass="44970">MINIAKQAKQASIELAQFGNQQKNQALFAIAEALESRTDEILTANQQDVEKAKQQGISEAIIDRLLLTPERIIGIANDVRNVASLADPVGQIIDGGMLDSGLRIQRQRVPLGVILTIYEARPNVTIDVASLCLKTGNAVILRGGKETTLTNAILVEVVQTALEQSGLPKLAVQAVTNPDRALLLELLKLDRYIDMLIPRGGAGLHQFCKENSTIPVIVGGIGVCHLYVEASADLDKALGVISNAKTQRPSTCNTLETLLVDKAIADQFLPKLAEYLSDKKVTLHSDAFAENVQNQWQIQPLDHDHLSQEWLSLDLSVVVVDGIDHAIEHIRTFGSQHSESILTSNHALAQKFVHQVDAAAVYINASTRFTDGAQFGLGAEVAVSTQKLHARGPMGLEALTTYKWVCEGDYLSRA</sequence>
<comment type="pathway">
    <text evidence="1 7">Amino-acid biosynthesis; L-proline biosynthesis; L-glutamate 5-semialdehyde from L-glutamate: step 2/2.</text>
</comment>
<dbReference type="FunFam" id="3.40.309.10:FF:000006">
    <property type="entry name" value="Gamma-glutamyl phosphate reductase"/>
    <property type="match status" value="1"/>
</dbReference>
<dbReference type="InterPro" id="IPR015590">
    <property type="entry name" value="Aldehyde_DH_dom"/>
</dbReference>
<gene>
    <name evidence="7" type="primary">proA</name>
    <name evidence="9" type="ORF">DES31_1708</name>
</gene>
<dbReference type="InterPro" id="IPR016161">
    <property type="entry name" value="Ald_DH/histidinol_DH"/>
</dbReference>
<evidence type="ECO:0000313" key="9">
    <source>
        <dbReference type="EMBL" id="RKR71129.1"/>
    </source>
</evidence>
<dbReference type="PANTHER" id="PTHR11063:SF8">
    <property type="entry name" value="DELTA-1-PYRROLINE-5-CARBOXYLATE SYNTHASE"/>
    <property type="match status" value="1"/>
</dbReference>
<dbReference type="Gene3D" id="3.40.605.10">
    <property type="entry name" value="Aldehyde Dehydrogenase, Chain A, domain 1"/>
    <property type="match status" value="1"/>
</dbReference>
<comment type="similarity">
    <text evidence="7">Belongs to the gamma-glutamyl phosphate reductase family.</text>
</comment>
<dbReference type="PIRSF" id="PIRSF000151">
    <property type="entry name" value="GPR"/>
    <property type="match status" value="1"/>
</dbReference>
<name>A0A420XFH9_9PAST</name>
<comment type="caution">
    <text evidence="9">The sequence shown here is derived from an EMBL/GenBank/DDBJ whole genome shotgun (WGS) entry which is preliminary data.</text>
</comment>
<reference evidence="9 10" key="1">
    <citation type="submission" date="2018-10" db="EMBL/GenBank/DDBJ databases">
        <title>Genomic Encyclopedia of Type Strains, Phase IV (KMG-IV): sequencing the most valuable type-strain genomes for metagenomic binning, comparative biology and taxonomic classification.</title>
        <authorList>
            <person name="Goeker M."/>
        </authorList>
    </citation>
    <scope>NUCLEOTIDE SEQUENCE [LARGE SCALE GENOMIC DNA]</scope>
    <source>
        <strain evidence="9 10">DSM 23800</strain>
    </source>
</reference>
<dbReference type="PROSITE" id="PS01223">
    <property type="entry name" value="PROA"/>
    <property type="match status" value="1"/>
</dbReference>
<dbReference type="Proteomes" id="UP000280099">
    <property type="component" value="Unassembled WGS sequence"/>
</dbReference>
<dbReference type="PANTHER" id="PTHR11063">
    <property type="entry name" value="GLUTAMATE SEMIALDEHYDE DEHYDROGENASE"/>
    <property type="match status" value="1"/>
</dbReference>
<organism evidence="9 10">
    <name type="scientific">Otariodibacter oris</name>
    <dbReference type="NCBI Taxonomy" id="1032623"/>
    <lineage>
        <taxon>Bacteria</taxon>
        <taxon>Pseudomonadati</taxon>
        <taxon>Pseudomonadota</taxon>
        <taxon>Gammaproteobacteria</taxon>
        <taxon>Pasteurellales</taxon>
        <taxon>Pasteurellaceae</taxon>
        <taxon>Otariodibacter</taxon>
    </lineage>
</organism>
<dbReference type="CDD" id="cd07079">
    <property type="entry name" value="ALDH_F18-19_ProA-GPR"/>
    <property type="match status" value="1"/>
</dbReference>
<evidence type="ECO:0000313" key="10">
    <source>
        <dbReference type="Proteomes" id="UP000280099"/>
    </source>
</evidence>
<dbReference type="GO" id="GO:0004350">
    <property type="term" value="F:glutamate-5-semialdehyde dehydrogenase activity"/>
    <property type="evidence" value="ECO:0007669"/>
    <property type="project" value="UniProtKB-UniRule"/>
</dbReference>
<comment type="catalytic activity">
    <reaction evidence="6 7">
        <text>L-glutamate 5-semialdehyde + phosphate + NADP(+) = L-glutamyl 5-phosphate + NADPH + H(+)</text>
        <dbReference type="Rhea" id="RHEA:19541"/>
        <dbReference type="ChEBI" id="CHEBI:15378"/>
        <dbReference type="ChEBI" id="CHEBI:43474"/>
        <dbReference type="ChEBI" id="CHEBI:57783"/>
        <dbReference type="ChEBI" id="CHEBI:58066"/>
        <dbReference type="ChEBI" id="CHEBI:58274"/>
        <dbReference type="ChEBI" id="CHEBI:58349"/>
        <dbReference type="EC" id="1.2.1.41"/>
    </reaction>
</comment>
<dbReference type="InterPro" id="IPR016163">
    <property type="entry name" value="Ald_DH_C"/>
</dbReference>
<dbReference type="EC" id="1.2.1.41" evidence="7"/>
<dbReference type="InterPro" id="IPR016162">
    <property type="entry name" value="Ald_DH_N"/>
</dbReference>
<dbReference type="NCBIfam" id="NF001221">
    <property type="entry name" value="PRK00197.1"/>
    <property type="match status" value="1"/>
</dbReference>
<dbReference type="InterPro" id="IPR012134">
    <property type="entry name" value="Glu-5-SA_DH"/>
</dbReference>
<accession>A0A420XFH9</accession>
<evidence type="ECO:0000259" key="8">
    <source>
        <dbReference type="Pfam" id="PF00171"/>
    </source>
</evidence>
<proteinExistence type="inferred from homology"/>
<evidence type="ECO:0000256" key="4">
    <source>
        <dbReference type="ARBA" id="ARBA00022857"/>
    </source>
</evidence>
<keyword evidence="5 7" id="KW-0560">Oxidoreductase</keyword>
<dbReference type="Pfam" id="PF00171">
    <property type="entry name" value="Aldedh"/>
    <property type="match status" value="1"/>
</dbReference>
<comment type="function">
    <text evidence="7">Catalyzes the NADPH-dependent reduction of L-glutamate 5-phosphate into L-glutamate 5-semialdehyde and phosphate. The product spontaneously undergoes cyclization to form 1-pyrroline-5-carboxylate.</text>
</comment>
<dbReference type="InterPro" id="IPR020593">
    <property type="entry name" value="G-glutamylP_reductase_CS"/>
</dbReference>
<dbReference type="Gene3D" id="3.40.309.10">
    <property type="entry name" value="Aldehyde Dehydrogenase, Chain A, domain 2"/>
    <property type="match status" value="1"/>
</dbReference>
<comment type="subcellular location">
    <subcellularLocation>
        <location evidence="7">Cytoplasm</location>
    </subcellularLocation>
</comment>
<protein>
    <recommendedName>
        <fullName evidence="7">Gamma-glutamyl phosphate reductase</fullName>
        <shortName evidence="7">GPR</shortName>
        <ecNumber evidence="7">1.2.1.41</ecNumber>
    </recommendedName>
    <alternativeName>
        <fullName evidence="7">Glutamate-5-semialdehyde dehydrogenase</fullName>
    </alternativeName>
    <alternativeName>
        <fullName evidence="7">Glutamyl-gamma-semialdehyde dehydrogenase</fullName>
        <shortName evidence="7">GSA dehydrogenase</shortName>
    </alternativeName>
</protein>
<evidence type="ECO:0000256" key="2">
    <source>
        <dbReference type="ARBA" id="ARBA00022605"/>
    </source>
</evidence>
<dbReference type="UniPathway" id="UPA00098">
    <property type="reaction ID" value="UER00360"/>
</dbReference>
<dbReference type="InterPro" id="IPR000965">
    <property type="entry name" value="GPR_dom"/>
</dbReference>
<dbReference type="NCBIfam" id="TIGR00407">
    <property type="entry name" value="proA"/>
    <property type="match status" value="1"/>
</dbReference>
<feature type="domain" description="Aldehyde dehydrogenase" evidence="8">
    <location>
        <begin position="4"/>
        <end position="282"/>
    </location>
</feature>
<dbReference type="GO" id="GO:0050661">
    <property type="term" value="F:NADP binding"/>
    <property type="evidence" value="ECO:0007669"/>
    <property type="project" value="InterPro"/>
</dbReference>
<dbReference type="AlphaFoldDB" id="A0A420XFH9"/>
<dbReference type="SUPFAM" id="SSF53720">
    <property type="entry name" value="ALDH-like"/>
    <property type="match status" value="1"/>
</dbReference>
<dbReference type="GO" id="GO:0055129">
    <property type="term" value="P:L-proline biosynthetic process"/>
    <property type="evidence" value="ECO:0007669"/>
    <property type="project" value="UniProtKB-UniRule"/>
</dbReference>
<dbReference type="GO" id="GO:0005737">
    <property type="term" value="C:cytoplasm"/>
    <property type="evidence" value="ECO:0007669"/>
    <property type="project" value="UniProtKB-SubCell"/>
</dbReference>
<evidence type="ECO:0000256" key="1">
    <source>
        <dbReference type="ARBA" id="ARBA00004985"/>
    </source>
</evidence>
<evidence type="ECO:0000256" key="5">
    <source>
        <dbReference type="ARBA" id="ARBA00023002"/>
    </source>
</evidence>